<gene>
    <name evidence="2" type="ORF">GSTENG00002528001</name>
</gene>
<proteinExistence type="predicted"/>
<feature type="non-terminal residue" evidence="2">
    <location>
        <position position="1"/>
    </location>
</feature>
<protein>
    <submittedName>
        <fullName evidence="2">(spotted green pufferfish) hypothetical protein</fullName>
    </submittedName>
</protein>
<dbReference type="KEGG" id="tng:GSTEN00002528G001"/>
<reference evidence="2" key="1">
    <citation type="journal article" date="2004" name="Nature">
        <title>Genome duplication in the teleost fish Tetraodon nigroviridis reveals the early vertebrate proto-karyotype.</title>
        <authorList>
            <person name="Jaillon O."/>
            <person name="Aury J.-M."/>
            <person name="Brunet F."/>
            <person name="Petit J.-L."/>
            <person name="Stange-Thomann N."/>
            <person name="Mauceli E."/>
            <person name="Bouneau L."/>
            <person name="Fischer C."/>
            <person name="Ozouf-Costaz C."/>
            <person name="Bernot A."/>
            <person name="Nicaud S."/>
            <person name="Jaffe D."/>
            <person name="Fisher S."/>
            <person name="Lutfalla G."/>
            <person name="Dossat C."/>
            <person name="Segurens B."/>
            <person name="Dasilva C."/>
            <person name="Salanoubat M."/>
            <person name="Levy M."/>
            <person name="Boudet N."/>
            <person name="Castellano S."/>
            <person name="Anthouard V."/>
            <person name="Jubin C."/>
            <person name="Castelli V."/>
            <person name="Katinka M."/>
            <person name="Vacherie B."/>
            <person name="Biemont C."/>
            <person name="Skalli Z."/>
            <person name="Cattolico L."/>
            <person name="Poulain J."/>
            <person name="De Berardinis V."/>
            <person name="Cruaud C."/>
            <person name="Duprat S."/>
            <person name="Brottier P."/>
            <person name="Coutanceau J.-P."/>
            <person name="Gouzy J."/>
            <person name="Parra G."/>
            <person name="Lardier G."/>
            <person name="Chapple C."/>
            <person name="McKernan K.J."/>
            <person name="McEwan P."/>
            <person name="Bosak S."/>
            <person name="Kellis M."/>
            <person name="Volff J.-N."/>
            <person name="Guigo R."/>
            <person name="Zody M.C."/>
            <person name="Mesirov J."/>
            <person name="Lindblad-Toh K."/>
            <person name="Birren B."/>
            <person name="Nusbaum C."/>
            <person name="Kahn D."/>
            <person name="Robinson-Rechavi M."/>
            <person name="Laudet V."/>
            <person name="Schachter V."/>
            <person name="Quetier F."/>
            <person name="Saurin W."/>
            <person name="Scarpelli C."/>
            <person name="Wincker P."/>
            <person name="Lander E.S."/>
            <person name="Weissenbach J."/>
            <person name="Roest Crollius H."/>
        </authorList>
    </citation>
    <scope>NUCLEOTIDE SEQUENCE [LARGE SCALE GENOMIC DNA]</scope>
</reference>
<feature type="region of interest" description="Disordered" evidence="1">
    <location>
        <begin position="1"/>
        <end position="62"/>
    </location>
</feature>
<sequence length="62" mass="6432">GEAGEDVVHPRRRGRAAPGSAGLGQGAVGGHVRRQTTNPSARLSRSERPGENGIASRFWIGA</sequence>
<comment type="caution">
    <text evidence="2">The sequence shown here is derived from an EMBL/GenBank/DDBJ whole genome shotgun (WGS) entry which is preliminary data.</text>
</comment>
<reference evidence="2" key="2">
    <citation type="submission" date="2004-02" db="EMBL/GenBank/DDBJ databases">
        <authorList>
            <consortium name="Genoscope"/>
            <consortium name="Whitehead Institute Centre for Genome Research"/>
        </authorList>
    </citation>
    <scope>NUCLEOTIDE SEQUENCE</scope>
</reference>
<dbReference type="AlphaFoldDB" id="Q4TE03"/>
<accession>Q4TE03</accession>
<name>Q4TE03_TETNG</name>
<evidence type="ECO:0000256" key="1">
    <source>
        <dbReference type="SAM" id="MobiDB-lite"/>
    </source>
</evidence>
<dbReference type="EMBL" id="CAAE01005908">
    <property type="protein sequence ID" value="CAF88879.1"/>
    <property type="molecule type" value="Genomic_DNA"/>
</dbReference>
<organism evidence="2">
    <name type="scientific">Tetraodon nigroviridis</name>
    <name type="common">Spotted green pufferfish</name>
    <name type="synonym">Chelonodon nigroviridis</name>
    <dbReference type="NCBI Taxonomy" id="99883"/>
    <lineage>
        <taxon>Eukaryota</taxon>
        <taxon>Metazoa</taxon>
        <taxon>Chordata</taxon>
        <taxon>Craniata</taxon>
        <taxon>Vertebrata</taxon>
        <taxon>Euteleostomi</taxon>
        <taxon>Actinopterygii</taxon>
        <taxon>Neopterygii</taxon>
        <taxon>Teleostei</taxon>
        <taxon>Neoteleostei</taxon>
        <taxon>Acanthomorphata</taxon>
        <taxon>Eupercaria</taxon>
        <taxon>Tetraodontiformes</taxon>
        <taxon>Tetradontoidea</taxon>
        <taxon>Tetraodontidae</taxon>
        <taxon>Tetraodon</taxon>
    </lineage>
</organism>
<evidence type="ECO:0000313" key="2">
    <source>
        <dbReference type="EMBL" id="CAF88879.1"/>
    </source>
</evidence>